<dbReference type="EMBL" id="CM004404">
    <property type="protein sequence ID" value="KAG8633873.1"/>
    <property type="molecule type" value="Genomic_DNA"/>
</dbReference>
<evidence type="ECO:0000313" key="2">
    <source>
        <dbReference type="Proteomes" id="UP000091857"/>
    </source>
</evidence>
<dbReference type="Proteomes" id="UP000091857">
    <property type="component" value="Chromosome 18"/>
</dbReference>
<evidence type="ECO:0000313" key="1">
    <source>
        <dbReference type="EMBL" id="KAG8633873.1"/>
    </source>
</evidence>
<reference evidence="2" key="1">
    <citation type="journal article" date="2016" name="Nat. Biotechnol.">
        <title>Sequencing wild and cultivated cassava and related species reveals extensive interspecific hybridization and genetic diversity.</title>
        <authorList>
            <person name="Bredeson J.V."/>
            <person name="Lyons J.B."/>
            <person name="Prochnik S.E."/>
            <person name="Wu G.A."/>
            <person name="Ha C.M."/>
            <person name="Edsinger-Gonzales E."/>
            <person name="Grimwood J."/>
            <person name="Schmutz J."/>
            <person name="Rabbi I.Y."/>
            <person name="Egesi C."/>
            <person name="Nauluvula P."/>
            <person name="Lebot V."/>
            <person name="Ndunguru J."/>
            <person name="Mkamilo G."/>
            <person name="Bart R.S."/>
            <person name="Setter T.L."/>
            <person name="Gleadow R.M."/>
            <person name="Kulakow P."/>
            <person name="Ferguson M.E."/>
            <person name="Rounsley S."/>
            <person name="Rokhsar D.S."/>
        </authorList>
    </citation>
    <scope>NUCLEOTIDE SEQUENCE [LARGE SCALE GENOMIC DNA]</scope>
    <source>
        <strain evidence="2">cv. AM560-2</strain>
    </source>
</reference>
<accession>A0ACB7G2W8</accession>
<protein>
    <submittedName>
        <fullName evidence="1">Uncharacterized protein</fullName>
    </submittedName>
</protein>
<comment type="caution">
    <text evidence="1">The sequence shown here is derived from an EMBL/GenBank/DDBJ whole genome shotgun (WGS) entry which is preliminary data.</text>
</comment>
<sequence length="75" mass="8583">MAFSIRSAEDESPWMKRNLPQRTQPLLHHPGVSSPCCFAHSSTTYHQVFKCNELPTIYLENLPINYDAAFCTRSP</sequence>
<proteinExistence type="predicted"/>
<keyword evidence="2" id="KW-1185">Reference proteome</keyword>
<organism evidence="1 2">
    <name type="scientific">Manihot esculenta</name>
    <name type="common">Cassava</name>
    <name type="synonym">Jatropha manihot</name>
    <dbReference type="NCBI Taxonomy" id="3983"/>
    <lineage>
        <taxon>Eukaryota</taxon>
        <taxon>Viridiplantae</taxon>
        <taxon>Streptophyta</taxon>
        <taxon>Embryophyta</taxon>
        <taxon>Tracheophyta</taxon>
        <taxon>Spermatophyta</taxon>
        <taxon>Magnoliopsida</taxon>
        <taxon>eudicotyledons</taxon>
        <taxon>Gunneridae</taxon>
        <taxon>Pentapetalae</taxon>
        <taxon>rosids</taxon>
        <taxon>fabids</taxon>
        <taxon>Malpighiales</taxon>
        <taxon>Euphorbiaceae</taxon>
        <taxon>Crotonoideae</taxon>
        <taxon>Manihoteae</taxon>
        <taxon>Manihot</taxon>
    </lineage>
</organism>
<gene>
    <name evidence="1" type="ORF">MANES_18G145241v8</name>
</gene>
<name>A0ACB7G2W8_MANES</name>